<evidence type="ECO:0000256" key="2">
    <source>
        <dbReference type="SAM" id="Phobius"/>
    </source>
</evidence>
<protein>
    <submittedName>
        <fullName evidence="3">DUF6350 family protein</fullName>
    </submittedName>
</protein>
<keyword evidence="2" id="KW-1133">Transmembrane helix</keyword>
<accession>A0ABZ1J519</accession>
<keyword evidence="2" id="KW-0812">Transmembrane</keyword>
<keyword evidence="2" id="KW-0472">Membrane</keyword>
<dbReference type="Proteomes" id="UP001622690">
    <property type="component" value="Chromosome"/>
</dbReference>
<feature type="transmembrane region" description="Helical" evidence="2">
    <location>
        <begin position="371"/>
        <end position="391"/>
    </location>
</feature>
<feature type="region of interest" description="Disordered" evidence="1">
    <location>
        <begin position="441"/>
        <end position="618"/>
    </location>
</feature>
<feature type="transmembrane region" description="Helical" evidence="2">
    <location>
        <begin position="129"/>
        <end position="152"/>
    </location>
</feature>
<feature type="compositionally biased region" description="Acidic residues" evidence="1">
    <location>
        <begin position="493"/>
        <end position="504"/>
    </location>
</feature>
<evidence type="ECO:0000313" key="4">
    <source>
        <dbReference type="Proteomes" id="UP001622690"/>
    </source>
</evidence>
<name>A0ABZ1J519_9ACTN</name>
<feature type="transmembrane region" description="Helical" evidence="2">
    <location>
        <begin position="21"/>
        <end position="48"/>
    </location>
</feature>
<organism evidence="3 4">
    <name type="scientific">Streptomyces nigra</name>
    <dbReference type="NCBI Taxonomy" id="1827580"/>
    <lineage>
        <taxon>Bacteria</taxon>
        <taxon>Bacillati</taxon>
        <taxon>Actinomycetota</taxon>
        <taxon>Actinomycetes</taxon>
        <taxon>Kitasatosporales</taxon>
        <taxon>Streptomycetaceae</taxon>
        <taxon>Streptomyces</taxon>
    </lineage>
</organism>
<dbReference type="EMBL" id="CP108125">
    <property type="protein sequence ID" value="WTO87642.1"/>
    <property type="molecule type" value="Genomic_DNA"/>
</dbReference>
<keyword evidence="4" id="KW-1185">Reference proteome</keyword>
<feature type="compositionally biased region" description="Low complexity" evidence="1">
    <location>
        <begin position="579"/>
        <end position="604"/>
    </location>
</feature>
<feature type="compositionally biased region" description="Pro residues" evidence="1">
    <location>
        <begin position="605"/>
        <end position="618"/>
    </location>
</feature>
<feature type="region of interest" description="Disordered" evidence="1">
    <location>
        <begin position="343"/>
        <end position="362"/>
    </location>
</feature>
<reference evidence="3 4" key="1">
    <citation type="submission" date="2022-10" db="EMBL/GenBank/DDBJ databases">
        <title>The complete genomes of actinobacterial strains from the NBC collection.</title>
        <authorList>
            <person name="Joergensen T.S."/>
            <person name="Alvarez Arevalo M."/>
            <person name="Sterndorff E.B."/>
            <person name="Faurdal D."/>
            <person name="Vuksanovic O."/>
            <person name="Mourched A.-S."/>
            <person name="Charusanti P."/>
            <person name="Shaw S."/>
            <person name="Blin K."/>
            <person name="Weber T."/>
        </authorList>
    </citation>
    <scope>NUCLEOTIDE SEQUENCE [LARGE SCALE GENOMIC DNA]</scope>
    <source>
        <strain evidence="3 4">NBC_00206</strain>
    </source>
</reference>
<evidence type="ECO:0000313" key="3">
    <source>
        <dbReference type="EMBL" id="WTO87642.1"/>
    </source>
</evidence>
<feature type="transmembrane region" description="Helical" evidence="2">
    <location>
        <begin position="90"/>
        <end position="109"/>
    </location>
</feature>
<dbReference type="RefSeq" id="WP_406262120.1">
    <property type="nucleotide sequence ID" value="NZ_CP108125.1"/>
</dbReference>
<gene>
    <name evidence="3" type="ORF">OHU27_20910</name>
</gene>
<feature type="transmembrane region" description="Helical" evidence="2">
    <location>
        <begin position="159"/>
        <end position="178"/>
    </location>
</feature>
<feature type="transmembrane region" description="Helical" evidence="2">
    <location>
        <begin position="216"/>
        <end position="238"/>
    </location>
</feature>
<sequence>MTARRTPLSSLLTRLRHRTPGLSASLLNGVVAAALGLGALVVLVMVLWVISPFPDSGPGGALRIAAVLWLLGHGAELVRADTLSGASVPVGITPLLLFVLPVCLVHRAARDAAADGGDGAPPVPGPTAWAGVVLGYLGVATAAALYAAGGVLKPSWPSAVLCVPLVVMVIAGVGVWTACERRPGAAHGLLGALPGRARRLAQRPDTPARLAAAARAAGAGAAALVGGGALLVAVSLVWHGADTRATFAGLTQGWSGRIGVLMLCAALVPNAAVWAASYALGPGFVLGTGHVVAPLTSAPPPPLPSFPLLEAVPSTGIAGPLQWAVAAVPVVAGVVLGRGAARWGSGASDPGPRRDRVTGPAAPTWSPLRTAAAALLASLICASVVAVLAGLSGGPLGRGALADFGPVWWQAGAATLVWFALVGVPVAVVVRGWRCLGRAGRQATEPRGTVIGPPRTGQAPKAGRPAETATAGARKGPFTALVKDQPAPRQYDGDDEGDAYDLVEDVPYGAYDHDTTFEPDDFEQPAGPARNAPQPDHDDEPNASDGEPHDEPDAEAVPVRDTPDIPETQAPQDPDENTQPEAQAPPAAPSETETAPEPTAETAPETPPTPPQPAADAP</sequence>
<dbReference type="Pfam" id="PF19877">
    <property type="entry name" value="DUF6350"/>
    <property type="match status" value="1"/>
</dbReference>
<feature type="transmembrane region" description="Helical" evidence="2">
    <location>
        <begin position="60"/>
        <end position="78"/>
    </location>
</feature>
<proteinExistence type="predicted"/>
<feature type="transmembrane region" description="Helical" evidence="2">
    <location>
        <begin position="317"/>
        <end position="336"/>
    </location>
</feature>
<feature type="transmembrane region" description="Helical" evidence="2">
    <location>
        <begin position="258"/>
        <end position="280"/>
    </location>
</feature>
<feature type="transmembrane region" description="Helical" evidence="2">
    <location>
        <begin position="411"/>
        <end position="433"/>
    </location>
</feature>
<evidence type="ECO:0000256" key="1">
    <source>
        <dbReference type="SAM" id="MobiDB-lite"/>
    </source>
</evidence>
<dbReference type="InterPro" id="IPR045931">
    <property type="entry name" value="DUF6350"/>
</dbReference>